<dbReference type="AlphaFoldDB" id="A0A0M0LQG3"/>
<keyword evidence="4 7" id="KW-0812">Transmembrane</keyword>
<dbReference type="InterPro" id="IPR001204">
    <property type="entry name" value="Phos_transporter"/>
</dbReference>
<keyword evidence="5 7" id="KW-1133">Transmembrane helix</keyword>
<dbReference type="Pfam" id="PF01384">
    <property type="entry name" value="PHO4"/>
    <property type="match status" value="1"/>
</dbReference>
<evidence type="ECO:0000256" key="3">
    <source>
        <dbReference type="ARBA" id="ARBA00022592"/>
    </source>
</evidence>
<keyword evidence="2" id="KW-0813">Transport</keyword>
<accession>A0A0M0LQG3</accession>
<evidence type="ECO:0000313" key="8">
    <source>
        <dbReference type="EMBL" id="KOO53310.1"/>
    </source>
</evidence>
<dbReference type="PANTHER" id="PTHR11101">
    <property type="entry name" value="PHOSPHATE TRANSPORTER"/>
    <property type="match status" value="1"/>
</dbReference>
<evidence type="ECO:0008006" key="10">
    <source>
        <dbReference type="Google" id="ProtNLM"/>
    </source>
</evidence>
<comment type="caution">
    <text evidence="8">The sequence shown here is derived from an EMBL/GenBank/DDBJ whole genome shotgun (WGS) entry which is preliminary data.</text>
</comment>
<reference evidence="9" key="1">
    <citation type="journal article" date="2015" name="PLoS Genet.">
        <title>Genome Sequence and Transcriptome Analyses of Chrysochromulina tobin: Metabolic Tools for Enhanced Algal Fitness in the Prominent Order Prymnesiales (Haptophyceae).</title>
        <authorList>
            <person name="Hovde B.T."/>
            <person name="Deodato C.R."/>
            <person name="Hunsperger H.M."/>
            <person name="Ryken S.A."/>
            <person name="Yost W."/>
            <person name="Jha R.K."/>
            <person name="Patterson J."/>
            <person name="Monnat R.J. Jr."/>
            <person name="Barlow S.B."/>
            <person name="Starkenburg S.R."/>
            <person name="Cattolico R.A."/>
        </authorList>
    </citation>
    <scope>NUCLEOTIDE SEQUENCE</scope>
    <source>
        <strain evidence="9">CCMP291</strain>
    </source>
</reference>
<dbReference type="GO" id="GO:0016020">
    <property type="term" value="C:membrane"/>
    <property type="evidence" value="ECO:0007669"/>
    <property type="project" value="UniProtKB-SubCell"/>
</dbReference>
<dbReference type="PANTHER" id="PTHR11101:SF80">
    <property type="entry name" value="PHOSPHATE TRANSPORTER"/>
    <property type="match status" value="1"/>
</dbReference>
<evidence type="ECO:0000256" key="5">
    <source>
        <dbReference type="ARBA" id="ARBA00022989"/>
    </source>
</evidence>
<dbReference type="OrthoDB" id="260807at2759"/>
<organism evidence="8 9">
    <name type="scientific">Chrysochromulina tobinii</name>
    <dbReference type="NCBI Taxonomy" id="1460289"/>
    <lineage>
        <taxon>Eukaryota</taxon>
        <taxon>Haptista</taxon>
        <taxon>Haptophyta</taxon>
        <taxon>Prymnesiophyceae</taxon>
        <taxon>Prymnesiales</taxon>
        <taxon>Chrysochromulinaceae</taxon>
        <taxon>Chrysochromulina</taxon>
    </lineage>
</organism>
<dbReference type="Proteomes" id="UP000037460">
    <property type="component" value="Unassembled WGS sequence"/>
</dbReference>
<dbReference type="GO" id="GO:0005315">
    <property type="term" value="F:phosphate transmembrane transporter activity"/>
    <property type="evidence" value="ECO:0007669"/>
    <property type="project" value="InterPro"/>
</dbReference>
<evidence type="ECO:0000256" key="7">
    <source>
        <dbReference type="SAM" id="Phobius"/>
    </source>
</evidence>
<keyword evidence="3" id="KW-0592">Phosphate transport</keyword>
<evidence type="ECO:0000313" key="9">
    <source>
        <dbReference type="Proteomes" id="UP000037460"/>
    </source>
</evidence>
<evidence type="ECO:0000256" key="4">
    <source>
        <dbReference type="ARBA" id="ARBA00022692"/>
    </source>
</evidence>
<evidence type="ECO:0000256" key="1">
    <source>
        <dbReference type="ARBA" id="ARBA00004141"/>
    </source>
</evidence>
<feature type="transmembrane region" description="Helical" evidence="7">
    <location>
        <begin position="31"/>
        <end position="51"/>
    </location>
</feature>
<dbReference type="GO" id="GO:0035435">
    <property type="term" value="P:phosphate ion transmembrane transport"/>
    <property type="evidence" value="ECO:0007669"/>
    <property type="project" value="TreeGrafter"/>
</dbReference>
<gene>
    <name evidence="8" type="ORF">Ctob_014949</name>
</gene>
<name>A0A0M0LQG3_9EUKA</name>
<protein>
    <recommendedName>
        <fullName evidence="10">Phosphate transporter</fullName>
    </recommendedName>
</protein>
<keyword evidence="9" id="KW-1185">Reference proteome</keyword>
<keyword evidence="6 7" id="KW-0472">Membrane</keyword>
<evidence type="ECO:0000256" key="2">
    <source>
        <dbReference type="ARBA" id="ARBA00022448"/>
    </source>
</evidence>
<evidence type="ECO:0000256" key="6">
    <source>
        <dbReference type="ARBA" id="ARBA00023136"/>
    </source>
</evidence>
<feature type="non-terminal residue" evidence="8">
    <location>
        <position position="79"/>
    </location>
</feature>
<sequence>MPATSVYLPTLTSVYLPKNIEYYPVDTVDHYLWVVIVAFFAAFMAAFGIGANDVANAFATSVGSKALTVKQACCIAVVM</sequence>
<proteinExistence type="predicted"/>
<comment type="subcellular location">
    <subcellularLocation>
        <location evidence="1">Membrane</location>
        <topology evidence="1">Multi-pass membrane protein</topology>
    </subcellularLocation>
</comment>
<dbReference type="EMBL" id="JWZX01000287">
    <property type="protein sequence ID" value="KOO53310.1"/>
    <property type="molecule type" value="Genomic_DNA"/>
</dbReference>